<evidence type="ECO:0000256" key="8">
    <source>
        <dbReference type="ARBA" id="ARBA00023159"/>
    </source>
</evidence>
<dbReference type="Gene3D" id="6.10.250.690">
    <property type="match status" value="1"/>
</dbReference>
<evidence type="ECO:0000256" key="6">
    <source>
        <dbReference type="ARBA" id="ARBA00023026"/>
    </source>
</evidence>
<keyword evidence="6" id="KW-0843">Virulence</keyword>
<keyword evidence="8" id="KW-0010">Activator</keyword>
<evidence type="ECO:0000256" key="5">
    <source>
        <dbReference type="ARBA" id="ARBA00023015"/>
    </source>
</evidence>
<evidence type="ECO:0000256" key="1">
    <source>
        <dbReference type="ARBA" id="ARBA00004496"/>
    </source>
</evidence>
<dbReference type="SMART" id="SM00448">
    <property type="entry name" value="REC"/>
    <property type="match status" value="1"/>
</dbReference>
<accession>A0ABN8FJ17</accession>
<keyword evidence="3 12" id="KW-0597">Phosphoprotein</keyword>
<dbReference type="Pfam" id="PF00072">
    <property type="entry name" value="Response_reg"/>
    <property type="match status" value="1"/>
</dbReference>
<evidence type="ECO:0000313" key="17">
    <source>
        <dbReference type="Proteomes" id="UP000838749"/>
    </source>
</evidence>
<dbReference type="Gene3D" id="3.40.50.2300">
    <property type="match status" value="1"/>
</dbReference>
<keyword evidence="7 13" id="KW-0238">DNA-binding</keyword>
<name>A0ABN8FJ17_9BACL</name>
<evidence type="ECO:0000259" key="15">
    <source>
        <dbReference type="PROSITE" id="PS51755"/>
    </source>
</evidence>
<dbReference type="InterPro" id="IPR011006">
    <property type="entry name" value="CheY-like_superfamily"/>
</dbReference>
<dbReference type="InterPro" id="IPR001867">
    <property type="entry name" value="OmpR/PhoB-type_DNA-bd"/>
</dbReference>
<keyword evidence="9" id="KW-0804">Transcription</keyword>
<dbReference type="InterPro" id="IPR036388">
    <property type="entry name" value="WH-like_DNA-bd_sf"/>
</dbReference>
<keyword evidence="5" id="KW-0805">Transcription regulation</keyword>
<evidence type="ECO:0000256" key="3">
    <source>
        <dbReference type="ARBA" id="ARBA00022553"/>
    </source>
</evidence>
<proteinExistence type="predicted"/>
<evidence type="ECO:0000256" key="2">
    <source>
        <dbReference type="ARBA" id="ARBA00022490"/>
    </source>
</evidence>
<dbReference type="InterPro" id="IPR039420">
    <property type="entry name" value="WalR-like"/>
</dbReference>
<feature type="DNA-binding region" description="OmpR/PhoB-type" evidence="13">
    <location>
        <begin position="125"/>
        <end position="223"/>
    </location>
</feature>
<keyword evidence="4" id="KW-0902">Two-component regulatory system</keyword>
<organism evidence="16 17">
    <name type="scientific">Paenibacillus pseudetheri</name>
    <dbReference type="NCBI Taxonomy" id="2897682"/>
    <lineage>
        <taxon>Bacteria</taxon>
        <taxon>Bacillati</taxon>
        <taxon>Bacillota</taxon>
        <taxon>Bacilli</taxon>
        <taxon>Bacillales</taxon>
        <taxon>Paenibacillaceae</taxon>
        <taxon>Paenibacillus</taxon>
    </lineage>
</organism>
<feature type="domain" description="Response regulatory" evidence="14">
    <location>
        <begin position="4"/>
        <end position="117"/>
    </location>
</feature>
<dbReference type="PROSITE" id="PS51755">
    <property type="entry name" value="OMPR_PHOB"/>
    <property type="match status" value="1"/>
</dbReference>
<evidence type="ECO:0000256" key="9">
    <source>
        <dbReference type="ARBA" id="ARBA00023163"/>
    </source>
</evidence>
<feature type="domain" description="OmpR/PhoB-type" evidence="15">
    <location>
        <begin position="125"/>
        <end position="223"/>
    </location>
</feature>
<comment type="subcellular location">
    <subcellularLocation>
        <location evidence="1">Cytoplasm</location>
    </subcellularLocation>
</comment>
<feature type="modified residue" description="4-aspartylphosphate" evidence="12">
    <location>
        <position position="53"/>
    </location>
</feature>
<keyword evidence="17" id="KW-1185">Reference proteome</keyword>
<dbReference type="Pfam" id="PF00486">
    <property type="entry name" value="Trans_reg_C"/>
    <property type="match status" value="1"/>
</dbReference>
<dbReference type="PANTHER" id="PTHR48111">
    <property type="entry name" value="REGULATOR OF RPOS"/>
    <property type="match status" value="1"/>
</dbReference>
<evidence type="ECO:0000256" key="13">
    <source>
        <dbReference type="PROSITE-ProRule" id="PRU01091"/>
    </source>
</evidence>
<dbReference type="EMBL" id="CAKMAB010000021">
    <property type="protein sequence ID" value="CAH1057522.1"/>
    <property type="molecule type" value="Genomic_DNA"/>
</dbReference>
<evidence type="ECO:0000256" key="10">
    <source>
        <dbReference type="ARBA" id="ARBA00037471"/>
    </source>
</evidence>
<evidence type="ECO:0000256" key="12">
    <source>
        <dbReference type="PROSITE-ProRule" id="PRU00169"/>
    </source>
</evidence>
<gene>
    <name evidence="16" type="primary">hssR_3</name>
    <name evidence="16" type="ORF">PAECIP111894_03680</name>
</gene>
<dbReference type="Proteomes" id="UP000838749">
    <property type="component" value="Unassembled WGS sequence"/>
</dbReference>
<protein>
    <recommendedName>
        <fullName evidence="11">Heme response regulator HssR</fullName>
    </recommendedName>
</protein>
<comment type="function">
    <text evidence="10">Member of the two-component regulatory system HssS/HssR involved in intracellular heme homeostasis and tempering of staphylococcal virulence. Phosphorylated HssR binds to a direct repeat sequence within hrtAB promoter and activates the expression of hrtAB, an efflux pump, in response to extracellular heme, hemin, hemoglobin or blood.</text>
</comment>
<evidence type="ECO:0000256" key="4">
    <source>
        <dbReference type="ARBA" id="ARBA00023012"/>
    </source>
</evidence>
<evidence type="ECO:0000256" key="7">
    <source>
        <dbReference type="ARBA" id="ARBA00023125"/>
    </source>
</evidence>
<sequence length="226" mass="26498">MMKKILVADDDNNIRTLLKHVLTREGYQVMEASDGRDAIHKLKESIADLAVVDVMMPHVDGLELCQHIRETYDIPIILLTARQQLSDKEQGYLRGTDDYVTKPFEPEELLFRIKALFRRYSIASDDRIRLNSLVIDRKNYEITDGDEVLLLPVKEFELLSQLAQYPGRLYSRSELIELLWGMDYEGDERTVDVHIKRLRQRFMDYQNDFVIRTVRGIGYKLEMVNS</sequence>
<dbReference type="CDD" id="cd17574">
    <property type="entry name" value="REC_OmpR"/>
    <property type="match status" value="1"/>
</dbReference>
<comment type="caution">
    <text evidence="16">The sequence shown here is derived from an EMBL/GenBank/DDBJ whole genome shotgun (WGS) entry which is preliminary data.</text>
</comment>
<dbReference type="CDD" id="cd00383">
    <property type="entry name" value="trans_reg_C"/>
    <property type="match status" value="1"/>
</dbReference>
<dbReference type="PANTHER" id="PTHR48111:SF49">
    <property type="entry name" value="HEME RESPONSE REGULATOR HSSR"/>
    <property type="match status" value="1"/>
</dbReference>
<dbReference type="SMART" id="SM00862">
    <property type="entry name" value="Trans_reg_C"/>
    <property type="match status" value="1"/>
</dbReference>
<evidence type="ECO:0000256" key="11">
    <source>
        <dbReference type="ARBA" id="ARBA00039976"/>
    </source>
</evidence>
<evidence type="ECO:0000259" key="14">
    <source>
        <dbReference type="PROSITE" id="PS50110"/>
    </source>
</evidence>
<dbReference type="InterPro" id="IPR001789">
    <property type="entry name" value="Sig_transdc_resp-reg_receiver"/>
</dbReference>
<dbReference type="Gene3D" id="1.10.10.10">
    <property type="entry name" value="Winged helix-like DNA-binding domain superfamily/Winged helix DNA-binding domain"/>
    <property type="match status" value="1"/>
</dbReference>
<evidence type="ECO:0000313" key="16">
    <source>
        <dbReference type="EMBL" id="CAH1057522.1"/>
    </source>
</evidence>
<reference evidence="16" key="1">
    <citation type="submission" date="2021-12" db="EMBL/GenBank/DDBJ databases">
        <authorList>
            <person name="Criscuolo A."/>
        </authorList>
    </citation>
    <scope>NUCLEOTIDE SEQUENCE</scope>
    <source>
        <strain evidence="16">CIP111894</strain>
    </source>
</reference>
<dbReference type="PROSITE" id="PS50110">
    <property type="entry name" value="RESPONSE_REGULATORY"/>
    <property type="match status" value="1"/>
</dbReference>
<dbReference type="SUPFAM" id="SSF52172">
    <property type="entry name" value="CheY-like"/>
    <property type="match status" value="1"/>
</dbReference>
<keyword evidence="2" id="KW-0963">Cytoplasm</keyword>